<keyword evidence="8" id="KW-1185">Reference proteome</keyword>
<proteinExistence type="inferred from homology"/>
<evidence type="ECO:0008006" key="9">
    <source>
        <dbReference type="Google" id="ProtNLM"/>
    </source>
</evidence>
<evidence type="ECO:0000256" key="2">
    <source>
        <dbReference type="ARBA" id="ARBA00006840"/>
    </source>
</evidence>
<dbReference type="EMBL" id="CP144693">
    <property type="protein sequence ID" value="WVZ01565.1"/>
    <property type="molecule type" value="Genomic_DNA"/>
</dbReference>
<evidence type="ECO:0000313" key="7">
    <source>
        <dbReference type="EMBL" id="WVZ01565.1"/>
    </source>
</evidence>
<dbReference type="PANTHER" id="PTHR32191">
    <property type="entry name" value="TETRASPANIN-8-RELATED"/>
    <property type="match status" value="1"/>
</dbReference>
<dbReference type="Proteomes" id="UP001374535">
    <property type="component" value="Chromosome 8"/>
</dbReference>
<reference evidence="7 8" key="1">
    <citation type="journal article" date="2023" name="Life. Sci Alliance">
        <title>Evolutionary insights into 3D genome organization and epigenetic landscape of Vigna mungo.</title>
        <authorList>
            <person name="Junaid A."/>
            <person name="Singh B."/>
            <person name="Bhatia S."/>
        </authorList>
    </citation>
    <scope>NUCLEOTIDE SEQUENCE [LARGE SCALE GENOMIC DNA]</scope>
    <source>
        <strain evidence="7">Urdbean</strain>
    </source>
</reference>
<dbReference type="AlphaFoldDB" id="A0AAQ3N312"/>
<dbReference type="InterPro" id="IPR018499">
    <property type="entry name" value="Tetraspanin/Peripherin"/>
</dbReference>
<keyword evidence="3 6" id="KW-0812">Transmembrane</keyword>
<evidence type="ECO:0000256" key="5">
    <source>
        <dbReference type="ARBA" id="ARBA00023136"/>
    </source>
</evidence>
<comment type="subcellular location">
    <subcellularLocation>
        <location evidence="1">Membrane</location>
        <topology evidence="1">Multi-pass membrane protein</topology>
    </subcellularLocation>
</comment>
<dbReference type="Pfam" id="PF00335">
    <property type="entry name" value="Tetraspanin"/>
    <property type="match status" value="1"/>
</dbReference>
<keyword evidence="5 6" id="KW-0472">Membrane</keyword>
<comment type="similarity">
    <text evidence="2">Belongs to the tetraspanin (TM4SF) family.</text>
</comment>
<protein>
    <recommendedName>
        <fullName evidence="9">Tetraspanin-3</fullName>
    </recommendedName>
</protein>
<accession>A0AAQ3N312</accession>
<feature type="transmembrane region" description="Helical" evidence="6">
    <location>
        <begin position="21"/>
        <end position="41"/>
    </location>
</feature>
<organism evidence="7 8">
    <name type="scientific">Vigna mungo</name>
    <name type="common">Black gram</name>
    <name type="synonym">Phaseolus mungo</name>
    <dbReference type="NCBI Taxonomy" id="3915"/>
    <lineage>
        <taxon>Eukaryota</taxon>
        <taxon>Viridiplantae</taxon>
        <taxon>Streptophyta</taxon>
        <taxon>Embryophyta</taxon>
        <taxon>Tracheophyta</taxon>
        <taxon>Spermatophyta</taxon>
        <taxon>Magnoliopsida</taxon>
        <taxon>eudicotyledons</taxon>
        <taxon>Gunneridae</taxon>
        <taxon>Pentapetalae</taxon>
        <taxon>rosids</taxon>
        <taxon>fabids</taxon>
        <taxon>Fabales</taxon>
        <taxon>Fabaceae</taxon>
        <taxon>Papilionoideae</taxon>
        <taxon>50 kb inversion clade</taxon>
        <taxon>NPAAA clade</taxon>
        <taxon>indigoferoid/millettioid clade</taxon>
        <taxon>Phaseoleae</taxon>
        <taxon>Vigna</taxon>
    </lineage>
</organism>
<feature type="transmembrane region" description="Helical" evidence="6">
    <location>
        <begin position="53"/>
        <end position="76"/>
    </location>
</feature>
<dbReference type="GO" id="GO:0009734">
    <property type="term" value="P:auxin-activated signaling pathway"/>
    <property type="evidence" value="ECO:0007669"/>
    <property type="project" value="InterPro"/>
</dbReference>
<sequence>PVLGGGIWLGTRSNGTECLKFLLLPLIIIAVSIMVTSLAGLTGACYRNLLLMSLYLVAMILIMLVFLGFIIFAYAVTDKGSGRETENRAYLEYYLEDYEGWLKERVESDEYWTKISSCVKESKLCRKLGRTINGVPQTAETFYLRNLSPIQSGCCKPPTECGYKYENETMWSTEGVLGSNNTDCKKWNNDQNLLCYDCDSCKAGVLATLKKTWRRVSAGIHSSDSACSIPTKNCSINLLGNNQGNLRAYRTVLVPFVSKAIGHPLAKYASLVMCTVHNLIVSKQVDGIILVAIEQA</sequence>
<feature type="non-terminal residue" evidence="7">
    <location>
        <position position="1"/>
    </location>
</feature>
<evidence type="ECO:0000256" key="6">
    <source>
        <dbReference type="SAM" id="Phobius"/>
    </source>
</evidence>
<evidence type="ECO:0000256" key="1">
    <source>
        <dbReference type="ARBA" id="ARBA00004141"/>
    </source>
</evidence>
<dbReference type="SUPFAM" id="SSF56059">
    <property type="entry name" value="Glutathione synthetase ATP-binding domain-like"/>
    <property type="match status" value="1"/>
</dbReference>
<evidence type="ECO:0000256" key="3">
    <source>
        <dbReference type="ARBA" id="ARBA00022692"/>
    </source>
</evidence>
<evidence type="ECO:0000256" key="4">
    <source>
        <dbReference type="ARBA" id="ARBA00022989"/>
    </source>
</evidence>
<gene>
    <name evidence="7" type="ORF">V8G54_027634</name>
</gene>
<dbReference type="InterPro" id="IPR044991">
    <property type="entry name" value="TET_plant"/>
</dbReference>
<keyword evidence="4 6" id="KW-1133">Transmembrane helix</keyword>
<dbReference type="GO" id="GO:0016020">
    <property type="term" value="C:membrane"/>
    <property type="evidence" value="ECO:0007669"/>
    <property type="project" value="UniProtKB-SubCell"/>
</dbReference>
<evidence type="ECO:0000313" key="8">
    <source>
        <dbReference type="Proteomes" id="UP001374535"/>
    </source>
</evidence>
<name>A0AAQ3N312_VIGMU</name>